<sequence>MILKPHLALLLGCSVTFSSCRSFDSLIEISRMRAAAKLEPGGAGKTGQKQDRFNRRAAATDITLQYTVTDLDVLNFTNGVKNHLDRRSSIHTNLRYGSATTMATLGGLAGAAKTVGWSTGTASALGLGATYVFGLGQIFNSKSHAQAYEQCLADVQAAEASYFFYRLGGRANGTPEPANGIPSATHLTYEGEVLYYRVTKVLNVLYDSLAGKIPDLQDLKEARGEGTAGQATSKAPTPPTPPNQQAAAATEIPAVLKPRNERLETAFTAMNEVEYSKAHPIIIPPGSTLKQHLATLILAKADLPIPAGKDALEGLTFYRKNATTEAQTAKLESAYRAYHVLPPAQ</sequence>
<evidence type="ECO:0000313" key="3">
    <source>
        <dbReference type="Proteomes" id="UP000190774"/>
    </source>
</evidence>
<evidence type="ECO:0000313" key="2">
    <source>
        <dbReference type="EMBL" id="SKA94858.1"/>
    </source>
</evidence>
<gene>
    <name evidence="2" type="ORF">SAMN02745166_02222</name>
</gene>
<dbReference type="EMBL" id="FUYE01000006">
    <property type="protein sequence ID" value="SKA94858.1"/>
    <property type="molecule type" value="Genomic_DNA"/>
</dbReference>
<dbReference type="RefSeq" id="WP_078813428.1">
    <property type="nucleotide sequence ID" value="NZ_FUYE01000006.1"/>
</dbReference>
<reference evidence="3" key="1">
    <citation type="submission" date="2017-02" db="EMBL/GenBank/DDBJ databases">
        <authorList>
            <person name="Varghese N."/>
            <person name="Submissions S."/>
        </authorList>
    </citation>
    <scope>NUCLEOTIDE SEQUENCE [LARGE SCALE GENOMIC DNA]</scope>
    <source>
        <strain evidence="3">ATCC 700200</strain>
    </source>
</reference>
<dbReference type="PROSITE" id="PS51257">
    <property type="entry name" value="PROKAR_LIPOPROTEIN"/>
    <property type="match status" value="1"/>
</dbReference>
<dbReference type="AlphaFoldDB" id="A0A1T4Y069"/>
<name>A0A1T4Y069_9BACT</name>
<evidence type="ECO:0008006" key="4">
    <source>
        <dbReference type="Google" id="ProtNLM"/>
    </source>
</evidence>
<organism evidence="2 3">
    <name type="scientific">Prosthecobacter debontii</name>
    <dbReference type="NCBI Taxonomy" id="48467"/>
    <lineage>
        <taxon>Bacteria</taxon>
        <taxon>Pseudomonadati</taxon>
        <taxon>Verrucomicrobiota</taxon>
        <taxon>Verrucomicrobiia</taxon>
        <taxon>Verrucomicrobiales</taxon>
        <taxon>Verrucomicrobiaceae</taxon>
        <taxon>Prosthecobacter</taxon>
    </lineage>
</organism>
<evidence type="ECO:0000256" key="1">
    <source>
        <dbReference type="SAM" id="MobiDB-lite"/>
    </source>
</evidence>
<feature type="region of interest" description="Disordered" evidence="1">
    <location>
        <begin position="223"/>
        <end position="248"/>
    </location>
</feature>
<keyword evidence="3" id="KW-1185">Reference proteome</keyword>
<accession>A0A1T4Y069</accession>
<protein>
    <recommendedName>
        <fullName evidence="4">Lipoprotein</fullName>
    </recommendedName>
</protein>
<dbReference type="Proteomes" id="UP000190774">
    <property type="component" value="Unassembled WGS sequence"/>
</dbReference>
<proteinExistence type="predicted"/>